<dbReference type="InterPro" id="IPR018711">
    <property type="entry name" value="NAGPA"/>
</dbReference>
<dbReference type="RefSeq" id="WP_283410180.1">
    <property type="nucleotide sequence ID" value="NZ_FXUF01000013.1"/>
</dbReference>
<feature type="domain" description="Phosphodiester glycosidase" evidence="1">
    <location>
        <begin position="552"/>
        <end position="699"/>
    </location>
</feature>
<evidence type="ECO:0000313" key="2">
    <source>
        <dbReference type="EMBL" id="SMP65796.1"/>
    </source>
</evidence>
<accession>A0AA46AJU4</accession>
<gene>
    <name evidence="2" type="ORF">SAMN06296020_11333</name>
</gene>
<keyword evidence="3" id="KW-1185">Reference proteome</keyword>
<evidence type="ECO:0000259" key="1">
    <source>
        <dbReference type="Pfam" id="PF09992"/>
    </source>
</evidence>
<dbReference type="Proteomes" id="UP001158066">
    <property type="component" value="Unassembled WGS sequence"/>
</dbReference>
<comment type="caution">
    <text evidence="2">The sequence shown here is derived from an EMBL/GenBank/DDBJ whole genome shotgun (WGS) entry which is preliminary data.</text>
</comment>
<reference evidence="2" key="1">
    <citation type="submission" date="2017-05" db="EMBL/GenBank/DDBJ databases">
        <authorList>
            <person name="Varghese N."/>
            <person name="Submissions S."/>
        </authorList>
    </citation>
    <scope>NUCLEOTIDE SEQUENCE</scope>
    <source>
        <strain evidence="2">Su22</strain>
    </source>
</reference>
<organism evidence="2 3">
    <name type="scientific">Anoxynatronum buryatiense</name>
    <dbReference type="NCBI Taxonomy" id="489973"/>
    <lineage>
        <taxon>Bacteria</taxon>
        <taxon>Bacillati</taxon>
        <taxon>Bacillota</taxon>
        <taxon>Clostridia</taxon>
        <taxon>Eubacteriales</taxon>
        <taxon>Clostridiaceae</taxon>
        <taxon>Anoxynatronum</taxon>
    </lineage>
</organism>
<dbReference type="AlphaFoldDB" id="A0AA46AJU4"/>
<proteinExistence type="predicted"/>
<dbReference type="EMBL" id="FXUF01000013">
    <property type="protein sequence ID" value="SMP65796.1"/>
    <property type="molecule type" value="Genomic_DNA"/>
</dbReference>
<evidence type="ECO:0000313" key="3">
    <source>
        <dbReference type="Proteomes" id="UP001158066"/>
    </source>
</evidence>
<sequence>MKEFKSDFMRAWIQSYNQYNRFEFFEFQIDLSKGKHMLYDKVAEVSFEDDDLKKQYYREIEGYFLNDAQYRTKYNLEIYGDLVRIRKQFLPGINRMNDFKRNHGNISLTEIAFYNIDENKRNSLRLVWEENRCLPTFRGKPLLIVSEHYQQLELMLRYLEKIGATHSISVLVKVHEVINEPTYEELLHLVRRFDKLEIDIQLDQSDEPYINPAHPSFGQQERLTILLGELSLYRVNDIPGDKLIIGNALNPYSQGFTNLFEVYGDGVHPFLAYIKKNEFAYKNCTMVEKGAYSLYHYAHQLHENDKRLASNYYEYDMQHTPSLPSQISLYHRANPPLQYAKAVIHPKELQHVTFVSPYQTQKDLVYPRAYFKNKSGDYVYLNGLYFYTEKLRDEYNAGISPKEKKLTLKNFYMDYLYYQEGIELPPLFNKAFVGITRDGDVIAGNRVINKAKIKLLNSTYELEESQINPMDGEQAVFLMTPFDGNSAEKMKNRYNLVFINNVLQDFFYGTRTVPPTAIVLSFKYFDFNLISEMATVSMHMEIDYPKDIPKSTWDQVVVAAGGGTFLYKNGENLVETYAKQLSNFENEGWLHENSLKSQETIVHEFKRGPRSVIGKTLAGEMLLYSFSGRIKESEGVRFDEVVVHVLREHQDLDWLVNLDGGASSCLGYASQGVFTELNIPCASKYNATGMVRPVNSFFVFQLKCNQENKK</sequence>
<dbReference type="Pfam" id="PF09992">
    <property type="entry name" value="NAGPA"/>
    <property type="match status" value="1"/>
</dbReference>
<name>A0AA46AJU4_9CLOT</name>
<protein>
    <recommendedName>
        <fullName evidence="1">Phosphodiester glycosidase domain-containing protein</fullName>
    </recommendedName>
</protein>